<dbReference type="AlphaFoldDB" id="A0A8J3NTE9"/>
<reference evidence="2 3" key="1">
    <citation type="submission" date="2021-01" db="EMBL/GenBank/DDBJ databases">
        <title>Whole genome shotgun sequence of Catellatospora chokoriensis NBRC 107358.</title>
        <authorList>
            <person name="Komaki H."/>
            <person name="Tamura T."/>
        </authorList>
    </citation>
    <scope>NUCLEOTIDE SEQUENCE [LARGE SCALE GENOMIC DNA]</scope>
    <source>
        <strain evidence="2 3">NBRC 107358</strain>
    </source>
</reference>
<dbReference type="Pfam" id="PF14082">
    <property type="entry name" value="SduA_C"/>
    <property type="match status" value="1"/>
</dbReference>
<organism evidence="2 3">
    <name type="scientific">Catellatospora chokoriensis</name>
    <dbReference type="NCBI Taxonomy" id="310353"/>
    <lineage>
        <taxon>Bacteria</taxon>
        <taxon>Bacillati</taxon>
        <taxon>Actinomycetota</taxon>
        <taxon>Actinomycetes</taxon>
        <taxon>Micromonosporales</taxon>
        <taxon>Micromonosporaceae</taxon>
        <taxon>Catellatospora</taxon>
    </lineage>
</organism>
<sequence>MVTEELNDAVRAWWDAREDQRRVGPGHGTWPVGEVHRVIDAVISGLVAHGVAREDILTGQRFTLERSYRSMPRTFDIAIVDEGVLVAAIDFSSSIGPYFGNNFNNRVDDFLGLAADNNRALSDDVTLPFRPCLGIVFMLEHCERSSVPVRLPASSTVPPSRRNMSYQELYEQTFQRLLDDNMYDAICYLTTSRPPDFAVQEPSDRMTFSSFLRRVADRVAAIRSIRRSADAGPIGLGRRLAGREDVDDVLSGITSVSAGLSAAEGAVIRQRRQAVAELQQLARDRSTNETQMHKAIGDRYWLFGGQYVGMAERRNLVPLDEHDITLICADGSLHVVELKGPDSRLIKRHRNHFIVSSEVHEAVSQCQNYLVSLDEMGASLRTLHRNELGLDYDYRRARGTVVIGHPDHVNLPDVTREQVERTLRAYNAQLTRVQVVTYAELLDAADRALMFAAESSHH</sequence>
<dbReference type="Pfam" id="PF04555">
    <property type="entry name" value="XhoI"/>
    <property type="match status" value="1"/>
</dbReference>
<dbReference type="GO" id="GO:0009307">
    <property type="term" value="P:DNA restriction-modification system"/>
    <property type="evidence" value="ECO:0007669"/>
    <property type="project" value="InterPro"/>
</dbReference>
<dbReference type="GO" id="GO:0003677">
    <property type="term" value="F:DNA binding"/>
    <property type="evidence" value="ECO:0007669"/>
    <property type="project" value="InterPro"/>
</dbReference>
<evidence type="ECO:0000313" key="2">
    <source>
        <dbReference type="EMBL" id="GIF91618.1"/>
    </source>
</evidence>
<protein>
    <recommendedName>
        <fullName evidence="1">Shedu protein SduA C-terminal domain-containing protein</fullName>
    </recommendedName>
</protein>
<proteinExistence type="predicted"/>
<keyword evidence="3" id="KW-1185">Reference proteome</keyword>
<feature type="domain" description="Shedu protein SduA C-terminal" evidence="1">
    <location>
        <begin position="287"/>
        <end position="442"/>
    </location>
</feature>
<evidence type="ECO:0000259" key="1">
    <source>
        <dbReference type="Pfam" id="PF14082"/>
    </source>
</evidence>
<comment type="caution">
    <text evidence="2">The sequence shown here is derived from an EMBL/GenBank/DDBJ whole genome shotgun (WGS) entry which is preliminary data.</text>
</comment>
<gene>
    <name evidence="2" type="ORF">Cch02nite_50620</name>
</gene>
<dbReference type="Proteomes" id="UP000619293">
    <property type="component" value="Unassembled WGS sequence"/>
</dbReference>
<dbReference type="EMBL" id="BONG01000034">
    <property type="protein sequence ID" value="GIF91618.1"/>
    <property type="molecule type" value="Genomic_DNA"/>
</dbReference>
<dbReference type="InterPro" id="IPR025359">
    <property type="entry name" value="SduA_C"/>
</dbReference>
<name>A0A8J3NTE9_9ACTN</name>
<evidence type="ECO:0000313" key="3">
    <source>
        <dbReference type="Proteomes" id="UP000619293"/>
    </source>
</evidence>
<dbReference type="GO" id="GO:0009036">
    <property type="term" value="F:type II site-specific deoxyribonuclease activity"/>
    <property type="evidence" value="ECO:0007669"/>
    <property type="project" value="InterPro"/>
</dbReference>
<dbReference type="RefSeq" id="WP_191840357.1">
    <property type="nucleotide sequence ID" value="NZ_BAAALB010000022.1"/>
</dbReference>
<dbReference type="InterPro" id="IPR007636">
    <property type="entry name" value="Restrct_endonuc_II_XhoI"/>
</dbReference>
<accession>A0A8J3NTE9</accession>